<evidence type="ECO:0000313" key="8">
    <source>
        <dbReference type="EMBL" id="TCJ88966.1"/>
    </source>
</evidence>
<feature type="signal peptide" evidence="6">
    <location>
        <begin position="1"/>
        <end position="24"/>
    </location>
</feature>
<reference evidence="8 9" key="1">
    <citation type="submission" date="2019-03" db="EMBL/GenBank/DDBJ databases">
        <title>Genomic Encyclopedia of Type Strains, Phase IV (KMG-IV): sequencing the most valuable type-strain genomes for metagenomic binning, comparative biology and taxonomic classification.</title>
        <authorList>
            <person name="Goeker M."/>
        </authorList>
    </citation>
    <scope>NUCLEOTIDE SEQUENCE [LARGE SCALE GENOMIC DNA]</scope>
    <source>
        <strain evidence="8 9">DSM 24830</strain>
    </source>
</reference>
<organism evidence="8 9">
    <name type="scientific">Cocleimonas flava</name>
    <dbReference type="NCBI Taxonomy" id="634765"/>
    <lineage>
        <taxon>Bacteria</taxon>
        <taxon>Pseudomonadati</taxon>
        <taxon>Pseudomonadota</taxon>
        <taxon>Gammaproteobacteria</taxon>
        <taxon>Thiotrichales</taxon>
        <taxon>Thiotrichaceae</taxon>
        <taxon>Cocleimonas</taxon>
    </lineage>
</organism>
<protein>
    <submittedName>
        <fullName evidence="8">Subtilisin family serine protease</fullName>
    </submittedName>
</protein>
<gene>
    <name evidence="8" type="ORF">EV695_0827</name>
</gene>
<dbReference type="PRINTS" id="PR00723">
    <property type="entry name" value="SUBTILISIN"/>
</dbReference>
<keyword evidence="9" id="KW-1185">Reference proteome</keyword>
<evidence type="ECO:0000256" key="4">
    <source>
        <dbReference type="ARBA" id="ARBA00022825"/>
    </source>
</evidence>
<dbReference type="AlphaFoldDB" id="A0A4R1F3W6"/>
<evidence type="ECO:0000256" key="5">
    <source>
        <dbReference type="PROSITE-ProRule" id="PRU01240"/>
    </source>
</evidence>
<feature type="active site" description="Charge relay system" evidence="5">
    <location>
        <position position="163"/>
    </location>
</feature>
<dbReference type="InterPro" id="IPR036852">
    <property type="entry name" value="Peptidase_S8/S53_dom_sf"/>
</dbReference>
<comment type="caution">
    <text evidence="8">The sequence shown here is derived from an EMBL/GenBank/DDBJ whole genome shotgun (WGS) entry which is preliminary data.</text>
</comment>
<keyword evidence="4 5" id="KW-0720">Serine protease</keyword>
<evidence type="ECO:0000256" key="2">
    <source>
        <dbReference type="ARBA" id="ARBA00022670"/>
    </source>
</evidence>
<feature type="chain" id="PRO_5020465087" evidence="6">
    <location>
        <begin position="25"/>
        <end position="413"/>
    </location>
</feature>
<feature type="active site" description="Charge relay system" evidence="5">
    <location>
        <position position="196"/>
    </location>
</feature>
<dbReference type="PANTHER" id="PTHR43806">
    <property type="entry name" value="PEPTIDASE S8"/>
    <property type="match status" value="1"/>
</dbReference>
<dbReference type="PANTHER" id="PTHR43806:SF11">
    <property type="entry name" value="CEREVISIN-RELATED"/>
    <property type="match status" value="1"/>
</dbReference>
<dbReference type="Proteomes" id="UP000294887">
    <property type="component" value="Unassembled WGS sequence"/>
</dbReference>
<keyword evidence="6" id="KW-0732">Signal</keyword>
<keyword evidence="2 5" id="KW-0645">Protease</keyword>
<dbReference type="Gene3D" id="3.40.50.200">
    <property type="entry name" value="Peptidase S8/S53 domain"/>
    <property type="match status" value="1"/>
</dbReference>
<evidence type="ECO:0000256" key="6">
    <source>
        <dbReference type="SAM" id="SignalP"/>
    </source>
</evidence>
<sequence>MKHIKLTFLSSAVFCSLAISGVHADEYALDNEGAEPLYFDFVYEPKVKPRRSNYIKDEVVLLYSTENISKVKNITEKYNLNPASTTVLASVKTGMVVAKTNGQDPLDLSAAINKKEKSVNAETNNIFKTASASYKNAYSMYETGVSYVHETTKGKGTTICMVDTPIDIFHPSLSDAHIETKDLFEVDITNKEALLHGTSVAGVLVSQNPHIGIAPRAKLYSIGAFKAEKNHPSVLKGSSADVAKAIDTCIQHDVDVINLSFTGGKDSIVEKMVRKAVAKGIVVVAAAGNGGNWGSTIYPALIPGVIGATAIDENKKLFNMADKGRFIDYSAPGVNILTIAPDGKYKLATGTSISSAHVSGIVALLLSQKGNNNLNSALTKTAVDLGKPGRDEEFGEGLINASKALAVFKDSKP</sequence>
<evidence type="ECO:0000256" key="1">
    <source>
        <dbReference type="ARBA" id="ARBA00011073"/>
    </source>
</evidence>
<name>A0A4R1F3W6_9GAMM</name>
<comment type="similarity">
    <text evidence="1 5">Belongs to the peptidase S8 family.</text>
</comment>
<dbReference type="GO" id="GO:0004252">
    <property type="term" value="F:serine-type endopeptidase activity"/>
    <property type="evidence" value="ECO:0007669"/>
    <property type="project" value="UniProtKB-UniRule"/>
</dbReference>
<dbReference type="PROSITE" id="PS51892">
    <property type="entry name" value="SUBTILASE"/>
    <property type="match status" value="1"/>
</dbReference>
<dbReference type="InterPro" id="IPR000209">
    <property type="entry name" value="Peptidase_S8/S53_dom"/>
</dbReference>
<dbReference type="SUPFAM" id="SSF52743">
    <property type="entry name" value="Subtilisin-like"/>
    <property type="match status" value="1"/>
</dbReference>
<dbReference type="InterPro" id="IPR050131">
    <property type="entry name" value="Peptidase_S8_subtilisin-like"/>
</dbReference>
<dbReference type="PROSITE" id="PS00137">
    <property type="entry name" value="SUBTILASE_HIS"/>
    <property type="match status" value="1"/>
</dbReference>
<dbReference type="InterPro" id="IPR015500">
    <property type="entry name" value="Peptidase_S8_subtilisin-rel"/>
</dbReference>
<proteinExistence type="inferred from homology"/>
<feature type="domain" description="Peptidase S8/S53" evidence="7">
    <location>
        <begin position="154"/>
        <end position="397"/>
    </location>
</feature>
<keyword evidence="3 5" id="KW-0378">Hydrolase</keyword>
<dbReference type="GO" id="GO:0006508">
    <property type="term" value="P:proteolysis"/>
    <property type="evidence" value="ECO:0007669"/>
    <property type="project" value="UniProtKB-KW"/>
</dbReference>
<feature type="active site" description="Charge relay system" evidence="5">
    <location>
        <position position="352"/>
    </location>
</feature>
<evidence type="ECO:0000313" key="9">
    <source>
        <dbReference type="Proteomes" id="UP000294887"/>
    </source>
</evidence>
<dbReference type="CDD" id="cd05561">
    <property type="entry name" value="Peptidases_S8_4"/>
    <property type="match status" value="1"/>
</dbReference>
<evidence type="ECO:0000256" key="3">
    <source>
        <dbReference type="ARBA" id="ARBA00022801"/>
    </source>
</evidence>
<dbReference type="InterPro" id="IPR022398">
    <property type="entry name" value="Peptidase_S8_His-AS"/>
</dbReference>
<dbReference type="Pfam" id="PF00082">
    <property type="entry name" value="Peptidase_S8"/>
    <property type="match status" value="1"/>
</dbReference>
<accession>A0A4R1F3W6</accession>
<evidence type="ECO:0000259" key="7">
    <source>
        <dbReference type="Pfam" id="PF00082"/>
    </source>
</evidence>
<dbReference type="EMBL" id="SMFQ01000002">
    <property type="protein sequence ID" value="TCJ88966.1"/>
    <property type="molecule type" value="Genomic_DNA"/>
</dbReference>